<evidence type="ECO:0000256" key="3">
    <source>
        <dbReference type="ARBA" id="ARBA00022679"/>
    </source>
</evidence>
<name>A0A8J1U0J4_OWEFU</name>
<comment type="similarity">
    <text evidence="1 4">Belongs to the UDP-glycosyltransferase family.</text>
</comment>
<dbReference type="AlphaFoldDB" id="A0A8J1U0J4"/>
<dbReference type="FunFam" id="3.40.50.2000:FF:000021">
    <property type="entry name" value="UDP-glucuronosyltransferase"/>
    <property type="match status" value="1"/>
</dbReference>
<dbReference type="PANTHER" id="PTHR48043">
    <property type="entry name" value="EG:EG0003.4 PROTEIN-RELATED"/>
    <property type="match status" value="1"/>
</dbReference>
<dbReference type="EMBL" id="CAIIXF020000008">
    <property type="protein sequence ID" value="CAH1792240.1"/>
    <property type="molecule type" value="Genomic_DNA"/>
</dbReference>
<evidence type="ECO:0000256" key="1">
    <source>
        <dbReference type="ARBA" id="ARBA00009995"/>
    </source>
</evidence>
<keyword evidence="2 4" id="KW-0328">Glycosyltransferase</keyword>
<evidence type="ECO:0000313" key="6">
    <source>
        <dbReference type="EMBL" id="CAH1792240.1"/>
    </source>
</evidence>
<dbReference type="Pfam" id="PF00201">
    <property type="entry name" value="UDPGT"/>
    <property type="match status" value="1"/>
</dbReference>
<evidence type="ECO:0000256" key="5">
    <source>
        <dbReference type="RuleBase" id="RU362059"/>
    </source>
</evidence>
<keyword evidence="5" id="KW-0812">Transmembrane</keyword>
<keyword evidence="3 4" id="KW-0808">Transferase</keyword>
<comment type="catalytic activity">
    <reaction evidence="5">
        <text>glucuronate acceptor + UDP-alpha-D-glucuronate = acceptor beta-D-glucuronoside + UDP + H(+)</text>
        <dbReference type="Rhea" id="RHEA:21032"/>
        <dbReference type="ChEBI" id="CHEBI:15378"/>
        <dbReference type="ChEBI" id="CHEBI:58052"/>
        <dbReference type="ChEBI" id="CHEBI:58223"/>
        <dbReference type="ChEBI" id="CHEBI:132367"/>
        <dbReference type="ChEBI" id="CHEBI:132368"/>
        <dbReference type="EC" id="2.4.1.17"/>
    </reaction>
</comment>
<sequence>MLKTYSLAHKMEHTILFFLAWPCLMHVVYGANILLYPFSQGVNSRLRNMEKMADILLTAGHNISLIASSKYHEDQRQINPRIQVLKFDIPEDTYLGNDPIWADIAVNGTVMDFLTQFSKVQLTFCEGLLKSRLLLRIKKSNYDVCILDYIDYCTTLVIDYLDDVPIILYTNEGSIYQSIITGPRHPNPLSFVPDIFLGFTDTMDFSQRFVNLFTTVSIQILSYFNIRNLMALRDKYQINTTVNAMYSVSERVDMFFSNNHIALDYPRPHMPNHIYIGGLYLEPAKSLNAKFQDIVDNSQGVIIISLGSMDIPPLPMYQFEKMAEVFSNLPYTVIWKYKGIKPKSTGDNIYLSPWIPQNDLLGHSKTKLFVSHCGISSTFEAMYHGIPVLALPLGTDQPYHSKQLTIRAKMAIELDAKSFTAVELNDAILKLFNDASYAENAQKMSGLIKDNPQNIRETFLYWVNYTIRYKGANHLKSKPLNDLNLLQYFCLDVIALVITILGIALLITFWFCKLLLSKVRGNVKKKKE</sequence>
<comment type="subcellular location">
    <subcellularLocation>
        <location evidence="5">Membrane</location>
        <topology evidence="5">Single-pass membrane protein</topology>
    </subcellularLocation>
</comment>
<dbReference type="InterPro" id="IPR002213">
    <property type="entry name" value="UDP_glucos_trans"/>
</dbReference>
<keyword evidence="5" id="KW-0472">Membrane</keyword>
<reference evidence="6" key="1">
    <citation type="submission" date="2022-03" db="EMBL/GenBank/DDBJ databases">
        <authorList>
            <person name="Martin C."/>
        </authorList>
    </citation>
    <scope>NUCLEOTIDE SEQUENCE</scope>
</reference>
<comment type="caution">
    <text evidence="6">The sequence shown here is derived from an EMBL/GenBank/DDBJ whole genome shotgun (WGS) entry which is preliminary data.</text>
</comment>
<dbReference type="SUPFAM" id="SSF53756">
    <property type="entry name" value="UDP-Glycosyltransferase/glycogen phosphorylase"/>
    <property type="match status" value="1"/>
</dbReference>
<proteinExistence type="inferred from homology"/>
<organism evidence="6 7">
    <name type="scientific">Owenia fusiformis</name>
    <name type="common">Polychaete worm</name>
    <dbReference type="NCBI Taxonomy" id="6347"/>
    <lineage>
        <taxon>Eukaryota</taxon>
        <taxon>Metazoa</taxon>
        <taxon>Spiralia</taxon>
        <taxon>Lophotrochozoa</taxon>
        <taxon>Annelida</taxon>
        <taxon>Polychaeta</taxon>
        <taxon>Sedentaria</taxon>
        <taxon>Canalipalpata</taxon>
        <taxon>Sabellida</taxon>
        <taxon>Oweniida</taxon>
        <taxon>Oweniidae</taxon>
        <taxon>Owenia</taxon>
    </lineage>
</organism>
<dbReference type="Gene3D" id="3.40.50.2000">
    <property type="entry name" value="Glycogen Phosphorylase B"/>
    <property type="match status" value="1"/>
</dbReference>
<dbReference type="PANTHER" id="PTHR48043:SF145">
    <property type="entry name" value="FI06409P-RELATED"/>
    <property type="match status" value="1"/>
</dbReference>
<protein>
    <recommendedName>
        <fullName evidence="5">UDP-glucuronosyltransferase</fullName>
        <ecNumber evidence="5">2.4.1.17</ecNumber>
    </recommendedName>
</protein>
<dbReference type="EC" id="2.4.1.17" evidence="5"/>
<dbReference type="Proteomes" id="UP000749559">
    <property type="component" value="Unassembled WGS sequence"/>
</dbReference>
<evidence type="ECO:0000313" key="7">
    <source>
        <dbReference type="Proteomes" id="UP000749559"/>
    </source>
</evidence>
<feature type="transmembrane region" description="Helical" evidence="5">
    <location>
        <begin position="493"/>
        <end position="516"/>
    </location>
</feature>
<dbReference type="PROSITE" id="PS00375">
    <property type="entry name" value="UDPGT"/>
    <property type="match status" value="1"/>
</dbReference>
<gene>
    <name evidence="6" type="ORF">OFUS_LOCUS17240</name>
</gene>
<dbReference type="GO" id="GO:0016020">
    <property type="term" value="C:membrane"/>
    <property type="evidence" value="ECO:0007669"/>
    <property type="project" value="UniProtKB-SubCell"/>
</dbReference>
<accession>A0A8J1U0J4</accession>
<dbReference type="GO" id="GO:0015020">
    <property type="term" value="F:glucuronosyltransferase activity"/>
    <property type="evidence" value="ECO:0007669"/>
    <property type="project" value="UniProtKB-EC"/>
</dbReference>
<keyword evidence="5" id="KW-1133">Transmembrane helix</keyword>
<evidence type="ECO:0000256" key="4">
    <source>
        <dbReference type="RuleBase" id="RU003718"/>
    </source>
</evidence>
<dbReference type="CDD" id="cd03784">
    <property type="entry name" value="GT1_Gtf-like"/>
    <property type="match status" value="1"/>
</dbReference>
<dbReference type="InterPro" id="IPR050271">
    <property type="entry name" value="UDP-glycosyltransferase"/>
</dbReference>
<dbReference type="InterPro" id="IPR035595">
    <property type="entry name" value="UDP_glycos_trans_CS"/>
</dbReference>
<evidence type="ECO:0000256" key="2">
    <source>
        <dbReference type="ARBA" id="ARBA00022676"/>
    </source>
</evidence>
<keyword evidence="7" id="KW-1185">Reference proteome</keyword>
<dbReference type="OrthoDB" id="6106008at2759"/>